<evidence type="ECO:0000259" key="4">
    <source>
        <dbReference type="Pfam" id="PF25358"/>
    </source>
</evidence>
<dbReference type="Pfam" id="PF05183">
    <property type="entry name" value="RdRP"/>
    <property type="match status" value="1"/>
</dbReference>
<dbReference type="InterPro" id="IPR057503">
    <property type="entry name" value="PH_RdRP"/>
</dbReference>
<organism evidence="5 6">
    <name type="scientific">Dactylonectria macrodidyma</name>
    <dbReference type="NCBI Taxonomy" id="307937"/>
    <lineage>
        <taxon>Eukaryota</taxon>
        <taxon>Fungi</taxon>
        <taxon>Dikarya</taxon>
        <taxon>Ascomycota</taxon>
        <taxon>Pezizomycotina</taxon>
        <taxon>Sordariomycetes</taxon>
        <taxon>Hypocreomycetidae</taxon>
        <taxon>Hypocreales</taxon>
        <taxon>Nectriaceae</taxon>
        <taxon>Dactylonectria</taxon>
    </lineage>
</organism>
<gene>
    <name evidence="5" type="ORF">EDB81DRAFT_790466</name>
</gene>
<dbReference type="GO" id="GO:0003723">
    <property type="term" value="F:RNA binding"/>
    <property type="evidence" value="ECO:0007669"/>
    <property type="project" value="UniProtKB-KW"/>
</dbReference>
<proteinExistence type="inferred from homology"/>
<comment type="caution">
    <text evidence="5">The sequence shown here is derived from an EMBL/GenBank/DDBJ whole genome shotgun (WGS) entry which is preliminary data.</text>
</comment>
<dbReference type="EC" id="2.7.7.48" evidence="1"/>
<dbReference type="GO" id="GO:0031380">
    <property type="term" value="C:nuclear RNA-directed RNA polymerase complex"/>
    <property type="evidence" value="ECO:0007669"/>
    <property type="project" value="TreeGrafter"/>
</dbReference>
<keyword evidence="1" id="KW-0548">Nucleotidyltransferase</keyword>
<evidence type="ECO:0000256" key="1">
    <source>
        <dbReference type="RuleBase" id="RU363098"/>
    </source>
</evidence>
<feature type="domain" description="RDRP core" evidence="3">
    <location>
        <begin position="429"/>
        <end position="1031"/>
    </location>
</feature>
<evidence type="ECO:0000313" key="5">
    <source>
        <dbReference type="EMBL" id="KAH7153076.1"/>
    </source>
</evidence>
<comment type="similarity">
    <text evidence="1">Belongs to the RdRP family.</text>
</comment>
<keyword evidence="1" id="KW-0696">RNA-directed RNA polymerase</keyword>
<keyword evidence="6" id="KW-1185">Reference proteome</keyword>
<dbReference type="OrthoDB" id="6513042at2759"/>
<keyword evidence="1" id="KW-0808">Transferase</keyword>
<keyword evidence="1" id="KW-0694">RNA-binding</keyword>
<dbReference type="PANTHER" id="PTHR23079">
    <property type="entry name" value="RNA-DEPENDENT RNA POLYMERASE"/>
    <property type="match status" value="1"/>
</dbReference>
<sequence length="1246" mass="141353">MEVLLRNVPQDMNDHMLEDELRAFMNALGIRDWVCEKPRRKNLGWVHFLQPADGLKFLREHEKDRPASQRPDDTSIPTRRPKSQAKSRDIARLYILKVPVYVEKSTRPIDKVKMSHLRHNREKQAQPSKPHPQEPTPSFRVTGIACGCNVFDETNEALTFVEHTRTIDVLNASARFNSRLLSVFITQRQQRDARIEFYNHTIQDLIAAIGGYSVTLVLTEPPRIFMAAASLNDFVKWERVLSLSDWNSHKAHVATSLVYRITFAETDVVKDVVGFLRRRQFLEVTHHQLPVKPSHLFPYLWDQFKARNKRLKASKNLSFPLLFQVEAMVRNNYLQPSSAIRLLDLMERVALDSLEKKVALPITTDAIKQLLQRIPFPCPGVDPIELDVVELMRRVVDSEYDARDNNPERDRIYGTQLSNHQVWVFKATVTPTRILLSGPDAESRNRVLRMFSNHNDFFLRVMFCDEDGQSLTFNPQVSNERIFQRYRDVLRHGIRVVDRHFSFLGFSHSSLRAHSVWFVAPFFDSTTSKPQTYATILSSLGDFSNIRVPAKYAARVGQAFSETPYDISLTQSGIEIVDIPDVKSVDGSRVFSDGVGTISFEALVEVWSALPIRHRSATCLQIRLGGYKGMVSLDTRLEGKVICLRKESMMKFPSNDLTELGICDTSAKPLQLVLNRQMIKILEDMGVEKSWFFRMQRKALDVFRAVTATAENTGKFLQRQSIGVNMGFSRLVRQLGRMGIDYRRDKFMTSAVESVVLRELRLLKHKARIPIDKGVTLFGVMDETGFLQEGQVYVTFDETSGMSSRSLKEGFVTVTRSPALHPGDIQVAIMIHPPDGHPLRDLQNCIVFSQNGTRDLPSQLSGGDLDGDLYNIIWDEHASPTWVFGPADYPRATPTSLSQPLTRDDIADFFVNFMKTDILGVIATRHVILADMKDDGTKHMDCVSLASMHSTAVDFSKTGIPVELSKLPRAPRFRPDFLATAPPVELYDRGQIRFTKDAEGDNQGDDGDVMAAAKHKYYKSEKILGELFREIDEEKIWAEDIHRNVNTSGPSVWDQLLGLVEAELRQHHIDVDWERKSEEAWKIRNYYDSSISNLMFDYSENPRSALTEVEAFCGFILNKRGGQTRRQRDSSKKLKEEIDRVTAWIVKLIRDRGVGNDDESVASSVLQGSEAAVELCWACVAVGCIKDASASSPLYHGTCELQSFRVVAACCLIKELNTLIEGLRVTASGYVGVGRGAGRSMRLPMR</sequence>
<evidence type="ECO:0000256" key="2">
    <source>
        <dbReference type="SAM" id="MobiDB-lite"/>
    </source>
</evidence>
<dbReference type="InterPro" id="IPR007855">
    <property type="entry name" value="RDRP"/>
</dbReference>
<evidence type="ECO:0000313" key="6">
    <source>
        <dbReference type="Proteomes" id="UP000738349"/>
    </source>
</evidence>
<reference evidence="5" key="1">
    <citation type="journal article" date="2021" name="Nat. Commun.">
        <title>Genetic determinants of endophytism in the Arabidopsis root mycobiome.</title>
        <authorList>
            <person name="Mesny F."/>
            <person name="Miyauchi S."/>
            <person name="Thiergart T."/>
            <person name="Pickel B."/>
            <person name="Atanasova L."/>
            <person name="Karlsson M."/>
            <person name="Huettel B."/>
            <person name="Barry K.W."/>
            <person name="Haridas S."/>
            <person name="Chen C."/>
            <person name="Bauer D."/>
            <person name="Andreopoulos W."/>
            <person name="Pangilinan J."/>
            <person name="LaButti K."/>
            <person name="Riley R."/>
            <person name="Lipzen A."/>
            <person name="Clum A."/>
            <person name="Drula E."/>
            <person name="Henrissat B."/>
            <person name="Kohler A."/>
            <person name="Grigoriev I.V."/>
            <person name="Martin F.M."/>
            <person name="Hacquard S."/>
        </authorList>
    </citation>
    <scope>NUCLEOTIDE SEQUENCE</scope>
    <source>
        <strain evidence="5">MPI-CAGE-AT-0147</strain>
    </source>
</reference>
<dbReference type="GO" id="GO:0030422">
    <property type="term" value="P:siRNA processing"/>
    <property type="evidence" value="ECO:0007669"/>
    <property type="project" value="TreeGrafter"/>
</dbReference>
<protein>
    <recommendedName>
        <fullName evidence="1">RNA-dependent RNA polymerase</fullName>
        <ecNumber evidence="1">2.7.7.48</ecNumber>
    </recommendedName>
</protein>
<dbReference type="Proteomes" id="UP000738349">
    <property type="component" value="Unassembled WGS sequence"/>
</dbReference>
<feature type="region of interest" description="Disordered" evidence="2">
    <location>
        <begin position="60"/>
        <end position="87"/>
    </location>
</feature>
<comment type="catalytic activity">
    <reaction evidence="1">
        <text>RNA(n) + a ribonucleoside 5'-triphosphate = RNA(n+1) + diphosphate</text>
        <dbReference type="Rhea" id="RHEA:21248"/>
        <dbReference type="Rhea" id="RHEA-COMP:14527"/>
        <dbReference type="Rhea" id="RHEA-COMP:17342"/>
        <dbReference type="ChEBI" id="CHEBI:33019"/>
        <dbReference type="ChEBI" id="CHEBI:61557"/>
        <dbReference type="ChEBI" id="CHEBI:140395"/>
        <dbReference type="EC" id="2.7.7.48"/>
    </reaction>
</comment>
<dbReference type="InterPro" id="IPR057596">
    <property type="entry name" value="RDRP_core"/>
</dbReference>
<dbReference type="Pfam" id="PF25358">
    <property type="entry name" value="PH_fung_RdRP"/>
    <property type="match status" value="1"/>
</dbReference>
<feature type="compositionally biased region" description="Basic and acidic residues" evidence="2">
    <location>
        <begin position="60"/>
        <end position="73"/>
    </location>
</feature>
<evidence type="ECO:0000259" key="3">
    <source>
        <dbReference type="Pfam" id="PF05183"/>
    </source>
</evidence>
<name>A0A9P9F5A3_9HYPO</name>
<dbReference type="AlphaFoldDB" id="A0A9P9F5A3"/>
<dbReference type="GO" id="GO:0003968">
    <property type="term" value="F:RNA-directed RNA polymerase activity"/>
    <property type="evidence" value="ECO:0007669"/>
    <property type="project" value="UniProtKB-KW"/>
</dbReference>
<feature type="region of interest" description="Disordered" evidence="2">
    <location>
        <begin position="112"/>
        <end position="138"/>
    </location>
</feature>
<dbReference type="PANTHER" id="PTHR23079:SF17">
    <property type="entry name" value="RNA-DEPENDENT RNA POLYMERASE"/>
    <property type="match status" value="1"/>
</dbReference>
<feature type="domain" description="RdRP-like PH" evidence="4">
    <location>
        <begin position="138"/>
        <end position="291"/>
    </location>
</feature>
<accession>A0A9P9F5A3</accession>
<dbReference type="EMBL" id="JAGMUV010000006">
    <property type="protein sequence ID" value="KAH7153076.1"/>
    <property type="molecule type" value="Genomic_DNA"/>
</dbReference>